<dbReference type="EMBL" id="BSTI01000004">
    <property type="protein sequence ID" value="GLY65541.1"/>
    <property type="molecule type" value="Genomic_DNA"/>
</dbReference>
<sequence>MNVDEPQTWPASLAEAVDLQLSLRRLVKLGGRIADPVRTVLGLDVTYDDSSSRIAAAAVVLKADDFTILEEYVVTGTVSFPYVPGLFAFRELPPLIEAMRKVSTIPDVVICDGHGVAHVRRFGLACHVGLVTGLPTIGVAKNNFVGVFSDPGPERGSRTPIRHDGEVVGYAVRTRAEVKPVFVSAGHLIEPTTAVMTVLDLSPRYRIPEPVRHADQLSRRALRS</sequence>
<dbReference type="GO" id="GO:0016891">
    <property type="term" value="F:RNA endonuclease activity producing 5'-phosphomonoesters, hydrolytic mechanism"/>
    <property type="evidence" value="ECO:0007669"/>
    <property type="project" value="TreeGrafter"/>
</dbReference>
<dbReference type="InterPro" id="IPR007581">
    <property type="entry name" value="Endonuclease-V"/>
</dbReference>
<dbReference type="AlphaFoldDB" id="A0A9W6VGJ0"/>
<feature type="site" description="Interaction with target DNA" evidence="6">
    <location>
        <position position="82"/>
    </location>
</feature>
<name>A0A9W6VGJ0_9PSEU</name>
<dbReference type="CDD" id="cd06559">
    <property type="entry name" value="Endonuclease_V"/>
    <property type="match status" value="1"/>
</dbReference>
<organism evidence="7 8">
    <name type="scientific">Amycolatopsis taiwanensis</name>
    <dbReference type="NCBI Taxonomy" id="342230"/>
    <lineage>
        <taxon>Bacteria</taxon>
        <taxon>Bacillati</taxon>
        <taxon>Actinomycetota</taxon>
        <taxon>Actinomycetes</taxon>
        <taxon>Pseudonocardiales</taxon>
        <taxon>Pseudonocardiaceae</taxon>
        <taxon>Amycolatopsis</taxon>
    </lineage>
</organism>
<dbReference type="EC" id="3.1.21.7" evidence="6"/>
<evidence type="ECO:0000313" key="7">
    <source>
        <dbReference type="EMBL" id="GLY65541.1"/>
    </source>
</evidence>
<dbReference type="Proteomes" id="UP001165136">
    <property type="component" value="Unassembled WGS sequence"/>
</dbReference>
<dbReference type="PANTHER" id="PTHR28511">
    <property type="entry name" value="ENDONUCLEASE V"/>
    <property type="match status" value="1"/>
</dbReference>
<dbReference type="Pfam" id="PF04493">
    <property type="entry name" value="Endonuclease_5"/>
    <property type="match status" value="1"/>
</dbReference>
<keyword evidence="8" id="KW-1185">Reference proteome</keyword>
<evidence type="ECO:0000256" key="3">
    <source>
        <dbReference type="ARBA" id="ARBA00022722"/>
    </source>
</evidence>
<dbReference type="GO" id="GO:0000287">
    <property type="term" value="F:magnesium ion binding"/>
    <property type="evidence" value="ECO:0007669"/>
    <property type="project" value="UniProtKB-UniRule"/>
</dbReference>
<keyword evidence="2 6" id="KW-0963">Cytoplasm</keyword>
<dbReference type="GO" id="GO:0005737">
    <property type="term" value="C:cytoplasm"/>
    <property type="evidence" value="ECO:0007669"/>
    <property type="project" value="UniProtKB-SubCell"/>
</dbReference>
<evidence type="ECO:0000256" key="5">
    <source>
        <dbReference type="ARBA" id="ARBA00022801"/>
    </source>
</evidence>
<dbReference type="HAMAP" id="MF_00801">
    <property type="entry name" value="Endonuclease_5"/>
    <property type="match status" value="1"/>
</dbReference>
<keyword evidence="3 6" id="KW-0540">Nuclease</keyword>
<accession>A0A9W6VGJ0</accession>
<feature type="binding site" evidence="6">
    <location>
        <position position="44"/>
    </location>
    <ligand>
        <name>Mg(2+)</name>
        <dbReference type="ChEBI" id="CHEBI:18420"/>
    </ligand>
</feature>
<dbReference type="PANTHER" id="PTHR28511:SF1">
    <property type="entry name" value="ENDONUCLEASE V"/>
    <property type="match status" value="1"/>
</dbReference>
<dbReference type="Gene3D" id="3.30.2170.10">
    <property type="entry name" value="archaeoglobus fulgidus dsm 4304 superfamily"/>
    <property type="match status" value="1"/>
</dbReference>
<keyword evidence="6" id="KW-0460">Magnesium</keyword>
<gene>
    <name evidence="6 7" type="primary">nfi</name>
    <name evidence="7" type="ORF">Atai01_21600</name>
</gene>
<evidence type="ECO:0000256" key="1">
    <source>
        <dbReference type="ARBA" id="ARBA00004496"/>
    </source>
</evidence>
<evidence type="ECO:0000256" key="6">
    <source>
        <dbReference type="HAMAP-Rule" id="MF_00801"/>
    </source>
</evidence>
<feature type="binding site" evidence="6">
    <location>
        <position position="112"/>
    </location>
    <ligand>
        <name>Mg(2+)</name>
        <dbReference type="ChEBI" id="CHEBI:18420"/>
    </ligand>
</feature>
<keyword evidence="4 6" id="KW-0255">Endonuclease</keyword>
<proteinExistence type="inferred from homology"/>
<keyword evidence="6" id="KW-0479">Metal-binding</keyword>
<comment type="function">
    <text evidence="6">DNA repair enzyme involved in the repair of deaminated bases. Selectively cleaves double-stranded DNA at the second phosphodiester bond 3' to a deoxyinosine leaving behind the intact lesion on the nicked DNA.</text>
</comment>
<dbReference type="GO" id="GO:0006281">
    <property type="term" value="P:DNA repair"/>
    <property type="evidence" value="ECO:0007669"/>
    <property type="project" value="UniProtKB-UniRule"/>
</dbReference>
<dbReference type="GO" id="GO:0003727">
    <property type="term" value="F:single-stranded RNA binding"/>
    <property type="evidence" value="ECO:0007669"/>
    <property type="project" value="TreeGrafter"/>
</dbReference>
<comment type="similarity">
    <text evidence="6">Belongs to the endonuclease V family.</text>
</comment>
<comment type="caution">
    <text evidence="7">The sequence shown here is derived from an EMBL/GenBank/DDBJ whole genome shotgun (WGS) entry which is preliminary data.</text>
</comment>
<protein>
    <recommendedName>
        <fullName evidence="6">Endonuclease V</fullName>
        <ecNumber evidence="6">3.1.21.7</ecNumber>
    </recommendedName>
    <alternativeName>
        <fullName evidence="6">Deoxyinosine 3'endonuclease</fullName>
    </alternativeName>
    <alternativeName>
        <fullName evidence="6">Deoxyribonuclease V</fullName>
        <shortName evidence="6">DNase V</shortName>
    </alternativeName>
</protein>
<comment type="cofactor">
    <cofactor evidence="6">
        <name>Mg(2+)</name>
        <dbReference type="ChEBI" id="CHEBI:18420"/>
    </cofactor>
</comment>
<keyword evidence="6" id="KW-0227">DNA damage</keyword>
<reference evidence="7" key="1">
    <citation type="submission" date="2023-03" db="EMBL/GenBank/DDBJ databases">
        <title>Amycolatopsis taiwanensis NBRC 103393.</title>
        <authorList>
            <person name="Ichikawa N."/>
            <person name="Sato H."/>
            <person name="Tonouchi N."/>
        </authorList>
    </citation>
    <scope>NUCLEOTIDE SEQUENCE</scope>
    <source>
        <strain evidence="7">NBRC 103393</strain>
    </source>
</reference>
<keyword evidence="5 6" id="KW-0378">Hydrolase</keyword>
<dbReference type="GO" id="GO:0043737">
    <property type="term" value="F:deoxyribonuclease V activity"/>
    <property type="evidence" value="ECO:0007669"/>
    <property type="project" value="UniProtKB-UniRule"/>
</dbReference>
<comment type="subcellular location">
    <subcellularLocation>
        <location evidence="1 6">Cytoplasm</location>
    </subcellularLocation>
</comment>
<evidence type="ECO:0000256" key="2">
    <source>
        <dbReference type="ARBA" id="ARBA00022490"/>
    </source>
</evidence>
<evidence type="ECO:0000256" key="4">
    <source>
        <dbReference type="ARBA" id="ARBA00022759"/>
    </source>
</evidence>
<evidence type="ECO:0000313" key="8">
    <source>
        <dbReference type="Proteomes" id="UP001165136"/>
    </source>
</evidence>
<comment type="catalytic activity">
    <reaction evidence="6">
        <text>Endonucleolytic cleavage at apurinic or apyrimidinic sites to products with a 5'-phosphate.</text>
        <dbReference type="EC" id="3.1.21.7"/>
    </reaction>
</comment>
<keyword evidence="6" id="KW-0234">DNA repair</keyword>